<comment type="caution">
    <text evidence="1">The sequence shown here is derived from an EMBL/GenBank/DDBJ whole genome shotgun (WGS) entry which is preliminary data.</text>
</comment>
<dbReference type="EMBL" id="AYZJ01000085">
    <property type="protein sequence ID" value="KRN18611.1"/>
    <property type="molecule type" value="Genomic_DNA"/>
</dbReference>
<dbReference type="NCBIfam" id="TIGR00099">
    <property type="entry name" value="Cof-subfamily"/>
    <property type="match status" value="1"/>
</dbReference>
<dbReference type="PROSITE" id="PS01229">
    <property type="entry name" value="COF_2"/>
    <property type="match status" value="1"/>
</dbReference>
<dbReference type="Pfam" id="PF08282">
    <property type="entry name" value="Hydrolase_3"/>
    <property type="match status" value="1"/>
</dbReference>
<dbReference type="GO" id="GO:0005829">
    <property type="term" value="C:cytosol"/>
    <property type="evidence" value="ECO:0007669"/>
    <property type="project" value="TreeGrafter"/>
</dbReference>
<evidence type="ECO:0008006" key="3">
    <source>
        <dbReference type="Google" id="ProtNLM"/>
    </source>
</evidence>
<dbReference type="NCBIfam" id="TIGR01484">
    <property type="entry name" value="HAD-SF-IIB"/>
    <property type="match status" value="1"/>
</dbReference>
<protein>
    <recommendedName>
        <fullName evidence="3">HAD superfamily hydrolase</fullName>
    </recommendedName>
</protein>
<dbReference type="SUPFAM" id="SSF56784">
    <property type="entry name" value="HAD-like"/>
    <property type="match status" value="1"/>
</dbReference>
<proteinExistence type="predicted"/>
<dbReference type="PATRIC" id="fig|1423730.4.peg.575"/>
<dbReference type="InterPro" id="IPR023214">
    <property type="entry name" value="HAD_sf"/>
</dbReference>
<gene>
    <name evidence="1" type="ORF">FC75_GL000551</name>
</gene>
<dbReference type="STRING" id="1423730.FC75_GL000551"/>
<dbReference type="RefSeq" id="WP_056989931.1">
    <property type="nucleotide sequence ID" value="NZ_AYZJ01000085.1"/>
</dbReference>
<evidence type="ECO:0000313" key="2">
    <source>
        <dbReference type="Proteomes" id="UP000050865"/>
    </source>
</evidence>
<dbReference type="InterPro" id="IPR000150">
    <property type="entry name" value="Cof"/>
</dbReference>
<dbReference type="GO" id="GO:0016791">
    <property type="term" value="F:phosphatase activity"/>
    <property type="evidence" value="ECO:0007669"/>
    <property type="project" value="TreeGrafter"/>
</dbReference>
<dbReference type="GO" id="GO:0000287">
    <property type="term" value="F:magnesium ion binding"/>
    <property type="evidence" value="ECO:0007669"/>
    <property type="project" value="TreeGrafter"/>
</dbReference>
<dbReference type="Gene3D" id="3.30.1240.10">
    <property type="match status" value="1"/>
</dbReference>
<dbReference type="PANTHER" id="PTHR10000:SF8">
    <property type="entry name" value="HAD SUPERFAMILY HYDROLASE-LIKE, TYPE 3"/>
    <property type="match status" value="1"/>
</dbReference>
<name>A0A0R2ES78_9LACO</name>
<reference evidence="1 2" key="1">
    <citation type="journal article" date="2015" name="Genome Announc.">
        <title>Expanding the biotechnology potential of lactobacilli through comparative genomics of 213 strains and associated genera.</title>
        <authorList>
            <person name="Sun Z."/>
            <person name="Harris H.M."/>
            <person name="McCann A."/>
            <person name="Guo C."/>
            <person name="Argimon S."/>
            <person name="Zhang W."/>
            <person name="Yang X."/>
            <person name="Jeffery I.B."/>
            <person name="Cooney J.C."/>
            <person name="Kagawa T.F."/>
            <person name="Liu W."/>
            <person name="Song Y."/>
            <person name="Salvetti E."/>
            <person name="Wrobel A."/>
            <person name="Rasinkangas P."/>
            <person name="Parkhill J."/>
            <person name="Rea M.C."/>
            <person name="O'Sullivan O."/>
            <person name="Ritari J."/>
            <person name="Douillard F.P."/>
            <person name="Paul Ross R."/>
            <person name="Yang R."/>
            <person name="Briner A.E."/>
            <person name="Felis G.E."/>
            <person name="de Vos W.M."/>
            <person name="Barrangou R."/>
            <person name="Klaenhammer T.R."/>
            <person name="Caufield P.W."/>
            <person name="Cui Y."/>
            <person name="Zhang H."/>
            <person name="O'Toole P.W."/>
        </authorList>
    </citation>
    <scope>NUCLEOTIDE SEQUENCE [LARGE SCALE GENOMIC DNA]</scope>
    <source>
        <strain evidence="1 2">DSM 22697</strain>
    </source>
</reference>
<dbReference type="AlphaFoldDB" id="A0A0R2ES78"/>
<dbReference type="InterPro" id="IPR006379">
    <property type="entry name" value="HAD-SF_hydro_IIB"/>
</dbReference>
<accession>A0A0R2ES78</accession>
<evidence type="ECO:0000313" key="1">
    <source>
        <dbReference type="EMBL" id="KRN18611.1"/>
    </source>
</evidence>
<organism evidence="1 2">
    <name type="scientific">Lacticaseibacillus camelliae DSM 22697 = JCM 13995</name>
    <dbReference type="NCBI Taxonomy" id="1423730"/>
    <lineage>
        <taxon>Bacteria</taxon>
        <taxon>Bacillati</taxon>
        <taxon>Bacillota</taxon>
        <taxon>Bacilli</taxon>
        <taxon>Lactobacillales</taxon>
        <taxon>Lactobacillaceae</taxon>
        <taxon>Lacticaseibacillus</taxon>
    </lineage>
</organism>
<dbReference type="InterPro" id="IPR036412">
    <property type="entry name" value="HAD-like_sf"/>
</dbReference>
<dbReference type="Gene3D" id="3.40.50.1000">
    <property type="entry name" value="HAD superfamily/HAD-like"/>
    <property type="match status" value="1"/>
</dbReference>
<sequence length="273" mass="29821">MSPYTVFMDIDGTLVGESQYPSKRVVETIAKYRAQGHRFFIASGRPLFSATMMADRIGPDLDIICSNGTVTRIGGKVEAQHLSTNALEGIWRVAKKYQLPQYFFTLEKVLYLTPLPAAVSADGKNRIAGEDPHKYVAIDTLEQLRANSGKIINAIAIDPDLEKIARARVEMNALPDVDASSSNIDNIEITAHGVNKATAIMRVCRELNQPLARTMAFGDGSNDLEMLKTVHYGIAMGNANDQVKAATKFHTVDLAHDGVAVALDKFLGSQEQN</sequence>
<keyword evidence="2" id="KW-1185">Reference proteome</keyword>
<dbReference type="Proteomes" id="UP000050865">
    <property type="component" value="Unassembled WGS sequence"/>
</dbReference>
<dbReference type="PANTHER" id="PTHR10000">
    <property type="entry name" value="PHOSPHOSERINE PHOSPHATASE"/>
    <property type="match status" value="1"/>
</dbReference>